<name>B6W9V3_9FIRM</name>
<dbReference type="AlphaFoldDB" id="B6W9V3"/>
<feature type="transmembrane region" description="Helical" evidence="1">
    <location>
        <begin position="12"/>
        <end position="31"/>
    </location>
</feature>
<evidence type="ECO:0000313" key="2">
    <source>
        <dbReference type="EMBL" id="EEB35713.1"/>
    </source>
</evidence>
<keyword evidence="1" id="KW-1133">Transmembrane helix</keyword>
<evidence type="ECO:0000256" key="1">
    <source>
        <dbReference type="SAM" id="Phobius"/>
    </source>
</evidence>
<dbReference type="EMBL" id="ABXA01000036">
    <property type="protein sequence ID" value="EEB35713.1"/>
    <property type="molecule type" value="Genomic_DNA"/>
</dbReference>
<comment type="caution">
    <text evidence="2">The sequence shown here is derived from an EMBL/GenBank/DDBJ whole genome shotgun (WGS) entry which is preliminary data.</text>
</comment>
<accession>B6W9V3</accession>
<evidence type="ECO:0000313" key="3">
    <source>
        <dbReference type="Proteomes" id="UP000005451"/>
    </source>
</evidence>
<organism evidence="2 3">
    <name type="scientific">Anaerococcus hydrogenalis DSM 7454</name>
    <dbReference type="NCBI Taxonomy" id="561177"/>
    <lineage>
        <taxon>Bacteria</taxon>
        <taxon>Bacillati</taxon>
        <taxon>Bacillota</taxon>
        <taxon>Tissierellia</taxon>
        <taxon>Tissierellales</taxon>
        <taxon>Peptoniphilaceae</taxon>
        <taxon>Anaerococcus</taxon>
    </lineage>
</organism>
<reference evidence="2 3" key="1">
    <citation type="submission" date="2008-09" db="EMBL/GenBank/DDBJ databases">
        <authorList>
            <person name="Fulton L."/>
            <person name="Clifton S."/>
            <person name="Fulton B."/>
            <person name="Xu J."/>
            <person name="Minx P."/>
            <person name="Pepin K.H."/>
            <person name="Johnson M."/>
            <person name="Thiruvilangam P."/>
            <person name="Bhonagiri V."/>
            <person name="Nash W.E."/>
            <person name="Mardis E.R."/>
            <person name="Wilson R.K."/>
        </authorList>
    </citation>
    <scope>NUCLEOTIDE SEQUENCE [LARGE SCALE GENOMIC DNA]</scope>
    <source>
        <strain evidence="2 3">DSM 7454</strain>
    </source>
</reference>
<dbReference type="STRING" id="561177.ANHYDRO_01379"/>
<gene>
    <name evidence="2" type="ORF">ANHYDRO_01379</name>
</gene>
<dbReference type="Proteomes" id="UP000005451">
    <property type="component" value="Unassembled WGS sequence"/>
</dbReference>
<keyword evidence="1" id="KW-0812">Transmembrane</keyword>
<reference evidence="2 3" key="2">
    <citation type="submission" date="2008-10" db="EMBL/GenBank/DDBJ databases">
        <title>Draft genome sequence of Anaerococcus hydrogenalis (DSM 7454).</title>
        <authorList>
            <person name="Sudarsanam P."/>
            <person name="Ley R."/>
            <person name="Guruge J."/>
            <person name="Turnbaugh P.J."/>
            <person name="Mahowald M."/>
            <person name="Liep D."/>
            <person name="Gordon J."/>
        </authorList>
    </citation>
    <scope>NUCLEOTIDE SEQUENCE [LARGE SCALE GENOMIC DNA]</scope>
    <source>
        <strain evidence="2 3">DSM 7454</strain>
    </source>
</reference>
<sequence length="69" mass="8006">MDKKKGGGMECILISLIISLIISSFSAYLVVKNNLKLLKKLDRDNKEFLNDIKDLTLDVVRNYLKDRYQ</sequence>
<proteinExistence type="predicted"/>
<keyword evidence="1" id="KW-0472">Membrane</keyword>
<protein>
    <submittedName>
        <fullName evidence="2">Uncharacterized protein</fullName>
    </submittedName>
</protein>